<name>A0A378TIE0_9MYCO</name>
<keyword evidence="2" id="KW-1185">Reference proteome</keyword>
<dbReference type="AlphaFoldDB" id="A0A378TIE0"/>
<protein>
    <submittedName>
        <fullName evidence="1">Zinc finger SWIM domain-containing protein</fullName>
    </submittedName>
</protein>
<dbReference type="EMBL" id="UGQT01000001">
    <property type="protein sequence ID" value="STZ59563.1"/>
    <property type="molecule type" value="Genomic_DNA"/>
</dbReference>
<gene>
    <name evidence="1" type="ORF">NCTC10821_03097</name>
</gene>
<evidence type="ECO:0000313" key="2">
    <source>
        <dbReference type="Proteomes" id="UP000254978"/>
    </source>
</evidence>
<organism evidence="1 2">
    <name type="scientific">Mycolicibacterium tokaiense</name>
    <dbReference type="NCBI Taxonomy" id="39695"/>
    <lineage>
        <taxon>Bacteria</taxon>
        <taxon>Bacillati</taxon>
        <taxon>Actinomycetota</taxon>
        <taxon>Actinomycetes</taxon>
        <taxon>Mycobacteriales</taxon>
        <taxon>Mycobacteriaceae</taxon>
        <taxon>Mycolicibacterium</taxon>
    </lineage>
</organism>
<dbReference type="Proteomes" id="UP000254978">
    <property type="component" value="Unassembled WGS sequence"/>
</dbReference>
<sequence length="75" mass="8178">MVRVAAHRDGNLTGCESRARAFRAEHSGAQGFIDHRESSEVAQTAFRAIDKLHSHLDDGSADMARPALLYTLTAL</sequence>
<evidence type="ECO:0000313" key="1">
    <source>
        <dbReference type="EMBL" id="STZ59563.1"/>
    </source>
</evidence>
<accession>A0A378TIE0</accession>
<proteinExistence type="predicted"/>
<reference evidence="1 2" key="1">
    <citation type="submission" date="2018-06" db="EMBL/GenBank/DDBJ databases">
        <authorList>
            <consortium name="Pathogen Informatics"/>
            <person name="Doyle S."/>
        </authorList>
    </citation>
    <scope>NUCLEOTIDE SEQUENCE [LARGE SCALE GENOMIC DNA]</scope>
    <source>
        <strain evidence="1 2">NCTC10821</strain>
    </source>
</reference>